<name>A0ABV0U2L3_9TELE</name>
<accession>A0ABV0U2L3</accession>
<keyword evidence="2" id="KW-1185">Reference proteome</keyword>
<sequence length="144" mass="15542">MDNSIGVHQGSELEPGSAGDQVQACKSSARTEKIVLLQEQSSFWSGYFINKNSSAEVLAGPSNCSVCQCRNHLNLLFLTNHSIVVSHHTRKRFCPDNVSRTSSKNRTKPSGREDRCLCCCGAGSDLQAAYSSRCVEDQAGGSLS</sequence>
<dbReference type="EMBL" id="JAHRIQ010051827">
    <property type="protein sequence ID" value="MEQ2238423.1"/>
    <property type="molecule type" value="Genomic_DNA"/>
</dbReference>
<evidence type="ECO:0000313" key="2">
    <source>
        <dbReference type="Proteomes" id="UP001482620"/>
    </source>
</evidence>
<reference evidence="1 2" key="1">
    <citation type="submission" date="2021-06" db="EMBL/GenBank/DDBJ databases">
        <authorList>
            <person name="Palmer J.M."/>
        </authorList>
    </citation>
    <scope>NUCLEOTIDE SEQUENCE [LARGE SCALE GENOMIC DNA]</scope>
    <source>
        <strain evidence="2">if_2019</strain>
        <tissue evidence="1">Muscle</tissue>
    </source>
</reference>
<gene>
    <name evidence="1" type="ORF">ILYODFUR_032942</name>
</gene>
<protein>
    <submittedName>
        <fullName evidence="1">Uncharacterized protein</fullName>
    </submittedName>
</protein>
<comment type="caution">
    <text evidence="1">The sequence shown here is derived from an EMBL/GenBank/DDBJ whole genome shotgun (WGS) entry which is preliminary data.</text>
</comment>
<proteinExistence type="predicted"/>
<dbReference type="Proteomes" id="UP001482620">
    <property type="component" value="Unassembled WGS sequence"/>
</dbReference>
<evidence type="ECO:0000313" key="1">
    <source>
        <dbReference type="EMBL" id="MEQ2238423.1"/>
    </source>
</evidence>
<organism evidence="1 2">
    <name type="scientific">Ilyodon furcidens</name>
    <name type="common">goldbreast splitfin</name>
    <dbReference type="NCBI Taxonomy" id="33524"/>
    <lineage>
        <taxon>Eukaryota</taxon>
        <taxon>Metazoa</taxon>
        <taxon>Chordata</taxon>
        <taxon>Craniata</taxon>
        <taxon>Vertebrata</taxon>
        <taxon>Euteleostomi</taxon>
        <taxon>Actinopterygii</taxon>
        <taxon>Neopterygii</taxon>
        <taxon>Teleostei</taxon>
        <taxon>Neoteleostei</taxon>
        <taxon>Acanthomorphata</taxon>
        <taxon>Ovalentaria</taxon>
        <taxon>Atherinomorphae</taxon>
        <taxon>Cyprinodontiformes</taxon>
        <taxon>Goodeidae</taxon>
        <taxon>Ilyodon</taxon>
    </lineage>
</organism>